<keyword evidence="3" id="KW-1185">Reference proteome</keyword>
<dbReference type="PIRSF" id="PIRSF007313">
    <property type="entry name" value="PhnI"/>
    <property type="match status" value="1"/>
</dbReference>
<dbReference type="GO" id="GO:0019634">
    <property type="term" value="P:organic phosphonate metabolic process"/>
    <property type="evidence" value="ECO:0007669"/>
    <property type="project" value="InterPro"/>
</dbReference>
<dbReference type="GO" id="GO:0061693">
    <property type="term" value="F:alpha-D-ribose 1-methylphosphonate 5-triphosphate synthase activity"/>
    <property type="evidence" value="ECO:0007669"/>
    <property type="project" value="UniProtKB-EC"/>
</dbReference>
<keyword evidence="2" id="KW-0808">Transferase</keyword>
<sequence length="423" mass="46056">MGYSGARGGLDAIRAAEALVRRRRLTGESDWLGLDQITERLRLAVDRVQGEGGLWAPELAARAFRQAEGDVLEAAQLLRAYRSTLPRLAYTVPVDADEMVLLRRIVPAYRTPPGPQLLGRTLDYTGRLIDLTPEADARAEAHRDQARRAEDSADTGSQASVDTAAPDSAADEQVDHRRPPRLLELLRSLDLAVERRTGEDPEPFDITRKPARPGAPRSAWLAAMSRAETGALMNLWYRNVLGPDGYIHEVTLGEVRHGYLPVRIAHPHTGGSVDIGTVRATETEAIEDLDGLDEDRTKFDVGYGLCFGHNERKAIAMANLDISAWRDRGRSALHQSILLTTDGLDSSGFLEHLKLPHYVTFRSMVERKRAVAAALAEMDRREAAQADVDGLLAEAPPEEDCISSVSAGPGADDPVSASTGGTP</sequence>
<dbReference type="Pfam" id="PF05861">
    <property type="entry name" value="PhnI"/>
    <property type="match status" value="1"/>
</dbReference>
<reference evidence="2" key="1">
    <citation type="submission" date="2020-10" db="EMBL/GenBank/DDBJ databases">
        <title>Sequencing the genomes of 1000 actinobacteria strains.</title>
        <authorList>
            <person name="Klenk H.-P."/>
        </authorList>
    </citation>
    <scope>NUCLEOTIDE SEQUENCE</scope>
    <source>
        <strain evidence="2">DSM 45354</strain>
    </source>
</reference>
<dbReference type="AlphaFoldDB" id="A0A927RA60"/>
<dbReference type="RefSeq" id="WP_192751236.1">
    <property type="nucleotide sequence ID" value="NZ_BAABJL010000122.1"/>
</dbReference>
<feature type="compositionally biased region" description="Basic and acidic residues" evidence="1">
    <location>
        <begin position="136"/>
        <end position="151"/>
    </location>
</feature>
<comment type="caution">
    <text evidence="2">The sequence shown here is derived from an EMBL/GenBank/DDBJ whole genome shotgun (WGS) entry which is preliminary data.</text>
</comment>
<gene>
    <name evidence="2" type="ORF">HEB94_004112</name>
</gene>
<evidence type="ECO:0000313" key="2">
    <source>
        <dbReference type="EMBL" id="MBE1607264.1"/>
    </source>
</evidence>
<protein>
    <submittedName>
        <fullName evidence="2">Alpha-D-ribose 1-methylphosphonate 5-triphosphate synthase subunit PhnI</fullName>
        <ecNumber evidence="2">2.7.8.37</ecNumber>
    </submittedName>
</protein>
<dbReference type="InterPro" id="IPR008773">
    <property type="entry name" value="PhnI"/>
</dbReference>
<dbReference type="Proteomes" id="UP000638648">
    <property type="component" value="Unassembled WGS sequence"/>
</dbReference>
<dbReference type="EC" id="2.7.8.37" evidence="2"/>
<evidence type="ECO:0000313" key="3">
    <source>
        <dbReference type="Proteomes" id="UP000638648"/>
    </source>
</evidence>
<feature type="region of interest" description="Disordered" evidence="1">
    <location>
        <begin position="387"/>
        <end position="423"/>
    </location>
</feature>
<accession>A0A927RA60</accession>
<name>A0A927RA60_9ACTN</name>
<evidence type="ECO:0000256" key="1">
    <source>
        <dbReference type="SAM" id="MobiDB-lite"/>
    </source>
</evidence>
<organism evidence="2 3">
    <name type="scientific">Actinopolymorpha pittospori</name>
    <dbReference type="NCBI Taxonomy" id="648752"/>
    <lineage>
        <taxon>Bacteria</taxon>
        <taxon>Bacillati</taxon>
        <taxon>Actinomycetota</taxon>
        <taxon>Actinomycetes</taxon>
        <taxon>Propionibacteriales</taxon>
        <taxon>Actinopolymorphaceae</taxon>
        <taxon>Actinopolymorpha</taxon>
    </lineage>
</organism>
<proteinExistence type="predicted"/>
<dbReference type="EMBL" id="JADBEM010000001">
    <property type="protein sequence ID" value="MBE1607264.1"/>
    <property type="molecule type" value="Genomic_DNA"/>
</dbReference>
<feature type="region of interest" description="Disordered" evidence="1">
    <location>
        <begin position="136"/>
        <end position="179"/>
    </location>
</feature>